<dbReference type="OrthoDB" id="9796770at2"/>
<dbReference type="InterPro" id="IPR005945">
    <property type="entry name" value="Pro_imino_pep"/>
</dbReference>
<evidence type="ECO:0000256" key="3">
    <source>
        <dbReference type="PIRNR" id="PIRNR005539"/>
    </source>
</evidence>
<feature type="active site" description="Nucleophile" evidence="4">
    <location>
        <position position="116"/>
    </location>
</feature>
<dbReference type="PANTHER" id="PTHR43194">
    <property type="entry name" value="HYDROLASE ALPHA/BETA FOLD FAMILY"/>
    <property type="match status" value="1"/>
</dbReference>
<dbReference type="EMBL" id="AMRK01000004">
    <property type="protein sequence ID" value="EKE71730.1"/>
    <property type="molecule type" value="Genomic_DNA"/>
</dbReference>
<organism evidence="6 7">
    <name type="scientific">Celeribacter baekdonensis B30</name>
    <dbReference type="NCBI Taxonomy" id="1208323"/>
    <lineage>
        <taxon>Bacteria</taxon>
        <taxon>Pseudomonadati</taxon>
        <taxon>Pseudomonadota</taxon>
        <taxon>Alphaproteobacteria</taxon>
        <taxon>Rhodobacterales</taxon>
        <taxon>Roseobacteraceae</taxon>
        <taxon>Celeribacter</taxon>
    </lineage>
</organism>
<dbReference type="PANTHER" id="PTHR43194:SF2">
    <property type="entry name" value="PEROXISOMAL MEMBRANE PROTEIN LPX1"/>
    <property type="match status" value="1"/>
</dbReference>
<dbReference type="GO" id="GO:0008233">
    <property type="term" value="F:peptidase activity"/>
    <property type="evidence" value="ECO:0007669"/>
    <property type="project" value="InterPro"/>
</dbReference>
<dbReference type="InterPro" id="IPR029058">
    <property type="entry name" value="AB_hydrolase_fold"/>
</dbReference>
<dbReference type="InterPro" id="IPR002410">
    <property type="entry name" value="Peptidase_S33"/>
</dbReference>
<name>K2K2M9_9RHOB</name>
<reference evidence="6 7" key="1">
    <citation type="submission" date="2012-09" db="EMBL/GenBank/DDBJ databases">
        <title>Celeribacter baekdonensis B30 Genome Sequencing.</title>
        <authorList>
            <person name="Wang W."/>
        </authorList>
    </citation>
    <scope>NUCLEOTIDE SEQUENCE [LARGE SCALE GENOMIC DNA]</scope>
    <source>
        <strain evidence="6 7">B30</strain>
    </source>
</reference>
<dbReference type="eggNOG" id="COG0596">
    <property type="taxonomic scope" value="Bacteria"/>
</dbReference>
<evidence type="ECO:0000256" key="2">
    <source>
        <dbReference type="ARBA" id="ARBA00022801"/>
    </source>
</evidence>
<dbReference type="PRINTS" id="PR00793">
    <property type="entry name" value="PROAMNOPTASE"/>
</dbReference>
<dbReference type="InterPro" id="IPR000073">
    <property type="entry name" value="AB_hydrolase_1"/>
</dbReference>
<dbReference type="GO" id="GO:0006508">
    <property type="term" value="P:proteolysis"/>
    <property type="evidence" value="ECO:0007669"/>
    <property type="project" value="InterPro"/>
</dbReference>
<accession>K2K2M9</accession>
<gene>
    <name evidence="6" type="ORF">B30_08168</name>
</gene>
<dbReference type="PATRIC" id="fig|1208323.3.peg.1688"/>
<evidence type="ECO:0000313" key="6">
    <source>
        <dbReference type="EMBL" id="EKE71730.1"/>
    </source>
</evidence>
<protein>
    <submittedName>
        <fullName evidence="6">Proline-specific peptidase</fullName>
    </submittedName>
</protein>
<evidence type="ECO:0000259" key="5">
    <source>
        <dbReference type="Pfam" id="PF00561"/>
    </source>
</evidence>
<comment type="caution">
    <text evidence="6">The sequence shown here is derived from an EMBL/GenBank/DDBJ whole genome shotgun (WGS) entry which is preliminary data.</text>
</comment>
<evidence type="ECO:0000313" key="7">
    <source>
        <dbReference type="Proteomes" id="UP000006762"/>
    </source>
</evidence>
<feature type="active site" description="Proton donor" evidence="4">
    <location>
        <position position="283"/>
    </location>
</feature>
<dbReference type="PIRSF" id="PIRSF005539">
    <property type="entry name" value="Pept_S33_TRI_F1"/>
    <property type="match status" value="1"/>
</dbReference>
<dbReference type="RefSeq" id="WP_009571575.1">
    <property type="nucleotide sequence ID" value="NZ_AMRK01000004.1"/>
</dbReference>
<dbReference type="AlphaFoldDB" id="K2K2M9"/>
<keyword evidence="2 3" id="KW-0378">Hydrolase</keyword>
<dbReference type="SUPFAM" id="SSF53474">
    <property type="entry name" value="alpha/beta-Hydrolases"/>
    <property type="match status" value="1"/>
</dbReference>
<feature type="active site" evidence="4">
    <location>
        <position position="256"/>
    </location>
</feature>
<sequence length="306" mass="33999">MLAAPDIQHSSTQDGLYPFRDHMTWYRVVGNLRSGLAPLVVAHGGPGCTHDYVDAYKAIAQTGRAVVFYDQLGNGRSTHLPDASPDFWTVELFLAELDGLLCHLGIQDDYCLLGQSWGGMLAAEHAVLRPKGLKALIIANSPSSFRTWVEEALRLRHDLPDGLHETLLAYEGKGEFDHPAYLAATDVFYRNHVCRMDPWPAEVVATFDAIAADPTVYHTMNGPTEFHVIGTLKDWTIEDRLHLIKARTLVLTGRFDEATPRATEAYANNIPGAQWLILGKSSHMPHVEEHDLCMSVVADFLNRSTK</sequence>
<evidence type="ECO:0000256" key="1">
    <source>
        <dbReference type="ARBA" id="ARBA00010088"/>
    </source>
</evidence>
<dbReference type="STRING" id="1208323.B30_08168"/>
<dbReference type="InterPro" id="IPR050228">
    <property type="entry name" value="Carboxylesterase_BioH"/>
</dbReference>
<comment type="similarity">
    <text evidence="1 3">Belongs to the peptidase S33 family.</text>
</comment>
<dbReference type="Pfam" id="PF00561">
    <property type="entry name" value="Abhydrolase_1"/>
    <property type="match status" value="1"/>
</dbReference>
<dbReference type="NCBIfam" id="TIGR01250">
    <property type="entry name" value="pro_imino_pep_2"/>
    <property type="match status" value="1"/>
</dbReference>
<evidence type="ECO:0000256" key="4">
    <source>
        <dbReference type="PIRSR" id="PIRSR005539-1"/>
    </source>
</evidence>
<dbReference type="Gene3D" id="3.40.50.1820">
    <property type="entry name" value="alpha/beta hydrolase"/>
    <property type="match status" value="1"/>
</dbReference>
<keyword evidence="7" id="KW-1185">Reference proteome</keyword>
<feature type="domain" description="AB hydrolase-1" evidence="5">
    <location>
        <begin position="38"/>
        <end position="289"/>
    </location>
</feature>
<dbReference type="Proteomes" id="UP000006762">
    <property type="component" value="Unassembled WGS sequence"/>
</dbReference>
<proteinExistence type="inferred from homology"/>